<evidence type="ECO:0000256" key="3">
    <source>
        <dbReference type="ARBA" id="ARBA00022692"/>
    </source>
</evidence>
<feature type="transmembrane region" description="Helical" evidence="6">
    <location>
        <begin position="53"/>
        <end position="72"/>
    </location>
</feature>
<evidence type="ECO:0000256" key="1">
    <source>
        <dbReference type="ARBA" id="ARBA00004651"/>
    </source>
</evidence>
<dbReference type="NCBIfam" id="NF005630">
    <property type="entry name" value="PRK07377.1-6"/>
    <property type="match status" value="1"/>
</dbReference>
<sequence>MEDVYVVAIAALLPLTACMLVFQVNPYHALVIRGILGAVAALVYILFGAADVALTEALVGTMLSITLYAVAVRSSMSMRMGIVAQVEQAEQAEDAHLGTAHEPLIFSLRDQLHRLHMRLEVIPYPSLSALDTALSNKEIHTACIPAAGSTYHLQTRVARLYDLLYPKLPPELASLALANADKSILTTEK</sequence>
<evidence type="ECO:0000259" key="7">
    <source>
        <dbReference type="Pfam" id="PF13244"/>
    </source>
</evidence>
<keyword evidence="9" id="KW-1185">Reference proteome</keyword>
<dbReference type="GO" id="GO:0005886">
    <property type="term" value="C:plasma membrane"/>
    <property type="evidence" value="ECO:0007669"/>
    <property type="project" value="UniProtKB-SubCell"/>
</dbReference>
<gene>
    <name evidence="8" type="ORF">IQ260_03710</name>
</gene>
<dbReference type="Proteomes" id="UP000615026">
    <property type="component" value="Unassembled WGS sequence"/>
</dbReference>
<feature type="transmembrane region" description="Helical" evidence="6">
    <location>
        <begin position="30"/>
        <end position="47"/>
    </location>
</feature>
<proteinExistence type="predicted"/>
<keyword evidence="5 6" id="KW-0472">Membrane</keyword>
<evidence type="ECO:0000256" key="6">
    <source>
        <dbReference type="SAM" id="Phobius"/>
    </source>
</evidence>
<dbReference type="EMBL" id="JADEXP010000017">
    <property type="protein sequence ID" value="MBE9065754.1"/>
    <property type="molecule type" value="Genomic_DNA"/>
</dbReference>
<keyword evidence="2" id="KW-1003">Cell membrane</keyword>
<evidence type="ECO:0000313" key="8">
    <source>
        <dbReference type="EMBL" id="MBE9065754.1"/>
    </source>
</evidence>
<organism evidence="8 9">
    <name type="scientific">Leptolyngbya cf. ectocarpi LEGE 11479</name>
    <dbReference type="NCBI Taxonomy" id="1828722"/>
    <lineage>
        <taxon>Bacteria</taxon>
        <taxon>Bacillati</taxon>
        <taxon>Cyanobacteriota</taxon>
        <taxon>Cyanophyceae</taxon>
        <taxon>Leptolyngbyales</taxon>
        <taxon>Leptolyngbyaceae</taxon>
        <taxon>Leptolyngbya group</taxon>
        <taxon>Leptolyngbya</taxon>
    </lineage>
</organism>
<reference evidence="8" key="1">
    <citation type="submission" date="2020-10" db="EMBL/GenBank/DDBJ databases">
        <authorList>
            <person name="Castelo-Branco R."/>
            <person name="Eusebio N."/>
            <person name="Adriana R."/>
            <person name="Vieira A."/>
            <person name="Brugerolle De Fraissinette N."/>
            <person name="Rezende De Castro R."/>
            <person name="Schneider M.P."/>
            <person name="Vasconcelos V."/>
            <person name="Leao P.N."/>
        </authorList>
    </citation>
    <scope>NUCLEOTIDE SEQUENCE</scope>
    <source>
        <strain evidence="8">LEGE 11479</strain>
    </source>
</reference>
<dbReference type="NCBIfam" id="NF005628">
    <property type="entry name" value="PRK07377.1-4"/>
    <property type="match status" value="1"/>
</dbReference>
<keyword evidence="3 6" id="KW-0812">Transmembrane</keyword>
<protein>
    <submittedName>
        <fullName evidence="8">DUF4040 domain-containing protein</fullName>
    </submittedName>
</protein>
<evidence type="ECO:0000313" key="9">
    <source>
        <dbReference type="Proteomes" id="UP000615026"/>
    </source>
</evidence>
<dbReference type="AlphaFoldDB" id="A0A928WYI8"/>
<feature type="transmembrane region" description="Helical" evidence="6">
    <location>
        <begin position="6"/>
        <end position="23"/>
    </location>
</feature>
<evidence type="ECO:0000256" key="5">
    <source>
        <dbReference type="ARBA" id="ARBA00023136"/>
    </source>
</evidence>
<dbReference type="InterPro" id="IPR025383">
    <property type="entry name" value="MrpA_C/MbhD"/>
</dbReference>
<feature type="domain" description="MrpA C-terminal/MbhD" evidence="7">
    <location>
        <begin position="11"/>
        <end position="74"/>
    </location>
</feature>
<name>A0A928WYI8_LEPEC</name>
<comment type="subcellular location">
    <subcellularLocation>
        <location evidence="1">Cell membrane</location>
        <topology evidence="1">Multi-pass membrane protein</topology>
    </subcellularLocation>
</comment>
<keyword evidence="4 6" id="KW-1133">Transmembrane helix</keyword>
<comment type="caution">
    <text evidence="8">The sequence shown here is derived from an EMBL/GenBank/DDBJ whole genome shotgun (WGS) entry which is preliminary data.</text>
</comment>
<evidence type="ECO:0000256" key="2">
    <source>
        <dbReference type="ARBA" id="ARBA00022475"/>
    </source>
</evidence>
<dbReference type="Pfam" id="PF13244">
    <property type="entry name" value="MbhD"/>
    <property type="match status" value="1"/>
</dbReference>
<evidence type="ECO:0000256" key="4">
    <source>
        <dbReference type="ARBA" id="ARBA00022989"/>
    </source>
</evidence>
<accession>A0A928WYI8</accession>